<dbReference type="SFLD" id="SFLDS00019">
    <property type="entry name" value="Glutathione_Transferase_(cytos"/>
    <property type="match status" value="1"/>
</dbReference>
<feature type="domain" description="GST N-terminal" evidence="4">
    <location>
        <begin position="6"/>
        <end position="86"/>
    </location>
</feature>
<proteinExistence type="inferred from homology"/>
<keyword evidence="1 3" id="KW-0808">Transferase</keyword>
<keyword evidence="3" id="KW-0963">Cytoplasm</keyword>
<dbReference type="FunFam" id="1.20.1050.10:FF:000012">
    <property type="entry name" value="Tau class glutathione S-transferase"/>
    <property type="match status" value="1"/>
</dbReference>
<evidence type="ECO:0000313" key="6">
    <source>
        <dbReference type="EMBL" id="TVU08139.1"/>
    </source>
</evidence>
<dbReference type="FunFam" id="3.40.30.10:FF:000200">
    <property type="entry name" value="Glutathione S-transferase"/>
    <property type="match status" value="1"/>
</dbReference>
<dbReference type="SUPFAM" id="SSF47616">
    <property type="entry name" value="GST C-terminal domain-like"/>
    <property type="match status" value="1"/>
</dbReference>
<dbReference type="PANTHER" id="PTHR11260">
    <property type="entry name" value="GLUTATHIONE S-TRANSFERASE, GST, SUPERFAMILY, GST DOMAIN CONTAINING"/>
    <property type="match status" value="1"/>
</dbReference>
<feature type="non-terminal residue" evidence="6">
    <location>
        <position position="1"/>
    </location>
</feature>
<dbReference type="EMBL" id="RWGY01000039">
    <property type="protein sequence ID" value="TVU08139.1"/>
    <property type="molecule type" value="Genomic_DNA"/>
</dbReference>
<dbReference type="Proteomes" id="UP000324897">
    <property type="component" value="Chromosome 3"/>
</dbReference>
<reference evidence="6 7" key="1">
    <citation type="journal article" date="2019" name="Sci. Rep.">
        <title>A high-quality genome of Eragrostis curvula grass provides insights into Poaceae evolution and supports new strategies to enhance forage quality.</title>
        <authorList>
            <person name="Carballo J."/>
            <person name="Santos B.A.C.M."/>
            <person name="Zappacosta D."/>
            <person name="Garbus I."/>
            <person name="Selva J.P."/>
            <person name="Gallo C.A."/>
            <person name="Diaz A."/>
            <person name="Albertini E."/>
            <person name="Caccamo M."/>
            <person name="Echenique V."/>
        </authorList>
    </citation>
    <scope>NUCLEOTIDE SEQUENCE [LARGE SCALE GENOMIC DNA]</scope>
    <source>
        <strain evidence="7">cv. Victoria</strain>
        <tissue evidence="6">Leaf</tissue>
    </source>
</reference>
<organism evidence="6 7">
    <name type="scientific">Eragrostis curvula</name>
    <name type="common">weeping love grass</name>
    <dbReference type="NCBI Taxonomy" id="38414"/>
    <lineage>
        <taxon>Eukaryota</taxon>
        <taxon>Viridiplantae</taxon>
        <taxon>Streptophyta</taxon>
        <taxon>Embryophyta</taxon>
        <taxon>Tracheophyta</taxon>
        <taxon>Spermatophyta</taxon>
        <taxon>Magnoliopsida</taxon>
        <taxon>Liliopsida</taxon>
        <taxon>Poales</taxon>
        <taxon>Poaceae</taxon>
        <taxon>PACMAD clade</taxon>
        <taxon>Chloridoideae</taxon>
        <taxon>Eragrostideae</taxon>
        <taxon>Eragrostidinae</taxon>
        <taxon>Eragrostis</taxon>
    </lineage>
</organism>
<evidence type="ECO:0000256" key="3">
    <source>
        <dbReference type="RuleBase" id="RU369102"/>
    </source>
</evidence>
<evidence type="ECO:0000259" key="5">
    <source>
        <dbReference type="PROSITE" id="PS50405"/>
    </source>
</evidence>
<dbReference type="Pfam" id="PF13410">
    <property type="entry name" value="GST_C_2"/>
    <property type="match status" value="1"/>
</dbReference>
<dbReference type="SFLD" id="SFLDG00358">
    <property type="entry name" value="Main_(cytGST)"/>
    <property type="match status" value="1"/>
</dbReference>
<dbReference type="SFLD" id="SFLDG01152">
    <property type="entry name" value="Main.3:_Omega-_and_Tau-like"/>
    <property type="match status" value="1"/>
</dbReference>
<dbReference type="InterPro" id="IPR040079">
    <property type="entry name" value="Glutathione_S-Trfase"/>
</dbReference>
<dbReference type="GO" id="GO:0006749">
    <property type="term" value="P:glutathione metabolic process"/>
    <property type="evidence" value="ECO:0007669"/>
    <property type="project" value="InterPro"/>
</dbReference>
<comment type="similarity">
    <text evidence="3">Belongs to the GST superfamily.</text>
</comment>
<dbReference type="InterPro" id="IPR004045">
    <property type="entry name" value="Glutathione_S-Trfase_N"/>
</dbReference>
<dbReference type="Gene3D" id="1.20.1050.10">
    <property type="match status" value="1"/>
</dbReference>
<gene>
    <name evidence="6" type="ORF">EJB05_41528</name>
</gene>
<dbReference type="InterPro" id="IPR045074">
    <property type="entry name" value="GST_C_Tau"/>
</dbReference>
<feature type="domain" description="GST C-terminal" evidence="5">
    <location>
        <begin position="91"/>
        <end position="214"/>
    </location>
</feature>
<sequence length="231" mass="26033">MSSQAQPVKLISAFGSPFAYRVEVALALKGVPYELVLEDLDNKSELLLKHNPVHKAVPVLLHGDDRAVCESFVIVEYVDEAFDGPRILPADPYDRAMARFWAHFVENKLSKPFWMSFWTEGEVREGFAKEARENLAVLEAQLDGKRFFGGDSLGFLDIAACALAIWLDVMQEAHGFRLVGDGEFPALRRWAKEYTAHEAVKKCLPDRDRLVAYFVTNAEKYKGIARAALQQ</sequence>
<dbReference type="PROSITE" id="PS50405">
    <property type="entry name" value="GST_CTER"/>
    <property type="match status" value="1"/>
</dbReference>
<dbReference type="SUPFAM" id="SSF52833">
    <property type="entry name" value="Thioredoxin-like"/>
    <property type="match status" value="1"/>
</dbReference>
<dbReference type="InterPro" id="IPR045073">
    <property type="entry name" value="Omega/Tau-like"/>
</dbReference>
<dbReference type="PANTHER" id="PTHR11260:SF763">
    <property type="entry name" value="GLUTATHIONE TRANSFERASE"/>
    <property type="match status" value="1"/>
</dbReference>
<comment type="catalytic activity">
    <reaction evidence="2 3">
        <text>RX + glutathione = an S-substituted glutathione + a halide anion + H(+)</text>
        <dbReference type="Rhea" id="RHEA:16437"/>
        <dbReference type="ChEBI" id="CHEBI:15378"/>
        <dbReference type="ChEBI" id="CHEBI:16042"/>
        <dbReference type="ChEBI" id="CHEBI:17792"/>
        <dbReference type="ChEBI" id="CHEBI:57925"/>
        <dbReference type="ChEBI" id="CHEBI:90779"/>
        <dbReference type="EC" id="2.5.1.18"/>
    </reaction>
</comment>
<dbReference type="InterPro" id="IPR036249">
    <property type="entry name" value="Thioredoxin-like_sf"/>
</dbReference>
<dbReference type="GO" id="GO:0005829">
    <property type="term" value="C:cytosol"/>
    <property type="evidence" value="ECO:0007669"/>
    <property type="project" value="UniProtKB-SubCell"/>
</dbReference>
<evidence type="ECO:0000259" key="4">
    <source>
        <dbReference type="PROSITE" id="PS50404"/>
    </source>
</evidence>
<keyword evidence="7" id="KW-1185">Reference proteome</keyword>
<dbReference type="Pfam" id="PF02798">
    <property type="entry name" value="GST_N"/>
    <property type="match status" value="1"/>
</dbReference>
<evidence type="ECO:0000256" key="1">
    <source>
        <dbReference type="ARBA" id="ARBA00022679"/>
    </source>
</evidence>
<dbReference type="InterPro" id="IPR036282">
    <property type="entry name" value="Glutathione-S-Trfase_C_sf"/>
</dbReference>
<comment type="subcellular location">
    <subcellularLocation>
        <location evidence="3">Cytoplasm</location>
        <location evidence="3">Cytosol</location>
    </subcellularLocation>
</comment>
<protein>
    <recommendedName>
        <fullName evidence="3">Glutathione S-transferase</fullName>
        <ecNumber evidence="3">2.5.1.18</ecNumber>
    </recommendedName>
</protein>
<accession>A0A5J9T9Y8</accession>
<name>A0A5J9T9Y8_9POAL</name>
<evidence type="ECO:0000313" key="7">
    <source>
        <dbReference type="Proteomes" id="UP000324897"/>
    </source>
</evidence>
<dbReference type="CDD" id="cd03185">
    <property type="entry name" value="GST_C_Tau"/>
    <property type="match status" value="1"/>
</dbReference>
<dbReference type="Gramene" id="TVU08139">
    <property type="protein sequence ID" value="TVU08139"/>
    <property type="gene ID" value="EJB05_41528"/>
</dbReference>
<comment type="function">
    <text evidence="3">Is involved in the conjugation of reduced glutathione to a wide number of exogenous and endogenous hydrophobic electrophiles.</text>
</comment>
<comment type="caution">
    <text evidence="6">The sequence shown here is derived from an EMBL/GenBank/DDBJ whole genome shotgun (WGS) entry which is preliminary data.</text>
</comment>
<dbReference type="Gene3D" id="3.40.30.10">
    <property type="entry name" value="Glutaredoxin"/>
    <property type="match status" value="1"/>
</dbReference>
<dbReference type="CDD" id="cd03058">
    <property type="entry name" value="GST_N_Tau"/>
    <property type="match status" value="1"/>
</dbReference>
<evidence type="ECO:0000256" key="2">
    <source>
        <dbReference type="ARBA" id="ARBA00047960"/>
    </source>
</evidence>
<dbReference type="OrthoDB" id="4951845at2759"/>
<dbReference type="PROSITE" id="PS50404">
    <property type="entry name" value="GST_NTER"/>
    <property type="match status" value="1"/>
</dbReference>
<dbReference type="EC" id="2.5.1.18" evidence="3"/>
<dbReference type="GO" id="GO:0004364">
    <property type="term" value="F:glutathione transferase activity"/>
    <property type="evidence" value="ECO:0007669"/>
    <property type="project" value="UniProtKB-UniRule"/>
</dbReference>
<dbReference type="AlphaFoldDB" id="A0A5J9T9Y8"/>
<dbReference type="InterPro" id="IPR010987">
    <property type="entry name" value="Glutathione-S-Trfase_C-like"/>
</dbReference>